<organism evidence="3 4">
    <name type="scientific">Streptomyces finlayi</name>
    <dbReference type="NCBI Taxonomy" id="67296"/>
    <lineage>
        <taxon>Bacteria</taxon>
        <taxon>Bacillati</taxon>
        <taxon>Actinomycetota</taxon>
        <taxon>Actinomycetes</taxon>
        <taxon>Kitasatosporales</taxon>
        <taxon>Streptomycetaceae</taxon>
        <taxon>Streptomyces</taxon>
    </lineage>
</organism>
<feature type="compositionally biased region" description="Basic and acidic residues" evidence="1">
    <location>
        <begin position="120"/>
        <end position="131"/>
    </location>
</feature>
<evidence type="ECO:0000259" key="2">
    <source>
        <dbReference type="Pfam" id="PF13545"/>
    </source>
</evidence>
<dbReference type="RefSeq" id="WP_189828390.1">
    <property type="nucleotide sequence ID" value="NZ_BMVC01000031.1"/>
</dbReference>
<dbReference type="Pfam" id="PF13545">
    <property type="entry name" value="HTH_Crp_2"/>
    <property type="match status" value="1"/>
</dbReference>
<feature type="region of interest" description="Disordered" evidence="1">
    <location>
        <begin position="120"/>
        <end position="152"/>
    </location>
</feature>
<proteinExistence type="predicted"/>
<dbReference type="InterPro" id="IPR036388">
    <property type="entry name" value="WH-like_DNA-bd_sf"/>
</dbReference>
<reference evidence="3" key="2">
    <citation type="submission" date="2020-09" db="EMBL/GenBank/DDBJ databases">
        <authorList>
            <person name="Sun Q."/>
            <person name="Ohkuma M."/>
        </authorList>
    </citation>
    <scope>NUCLEOTIDE SEQUENCE</scope>
    <source>
        <strain evidence="3">JCM 4637</strain>
    </source>
</reference>
<dbReference type="SUPFAM" id="SSF46785">
    <property type="entry name" value="Winged helix' DNA-binding domain"/>
    <property type="match status" value="1"/>
</dbReference>
<comment type="caution">
    <text evidence="3">The sequence shown here is derived from an EMBL/GenBank/DDBJ whole genome shotgun (WGS) entry which is preliminary data.</text>
</comment>
<gene>
    <name evidence="3" type="ORF">GCM10010334_81820</name>
</gene>
<dbReference type="EMBL" id="BMVC01000031">
    <property type="protein sequence ID" value="GHD18733.1"/>
    <property type="molecule type" value="Genomic_DNA"/>
</dbReference>
<protein>
    <recommendedName>
        <fullName evidence="2">HTH crp-type domain-containing protein</fullName>
    </recommendedName>
</protein>
<dbReference type="InterPro" id="IPR036390">
    <property type="entry name" value="WH_DNA-bd_sf"/>
</dbReference>
<dbReference type="Gene3D" id="1.10.10.10">
    <property type="entry name" value="Winged helix-like DNA-binding domain superfamily/Winged helix DNA-binding domain"/>
    <property type="match status" value="1"/>
</dbReference>
<dbReference type="AlphaFoldDB" id="A0A918X9K4"/>
<evidence type="ECO:0000256" key="1">
    <source>
        <dbReference type="SAM" id="MobiDB-lite"/>
    </source>
</evidence>
<dbReference type="InterPro" id="IPR012318">
    <property type="entry name" value="HTH_CRP"/>
</dbReference>
<accession>A0A918X9K4</accession>
<sequence length="152" mass="16828">MNVPLAGFHNPAAWEQLPNARLSPTARDIFDVLQGRQEPRGHVRITQNELATRLNTTQSAISRAMSELRDTGLIHARTRHGQILIHPLYAGYESLAHMVNHIQDPDTHLWPLAFPASDIRPPRRCDPHPTPDGDGGEPAPTPAPRPHLHLAG</sequence>
<dbReference type="GO" id="GO:0003677">
    <property type="term" value="F:DNA binding"/>
    <property type="evidence" value="ECO:0007669"/>
    <property type="project" value="InterPro"/>
</dbReference>
<name>A0A918X9K4_9ACTN</name>
<evidence type="ECO:0000313" key="3">
    <source>
        <dbReference type="EMBL" id="GHD18733.1"/>
    </source>
</evidence>
<reference evidence="3" key="1">
    <citation type="journal article" date="2014" name="Int. J. Syst. Evol. Microbiol.">
        <title>Complete genome sequence of Corynebacterium casei LMG S-19264T (=DSM 44701T), isolated from a smear-ripened cheese.</title>
        <authorList>
            <consortium name="US DOE Joint Genome Institute (JGI-PGF)"/>
            <person name="Walter F."/>
            <person name="Albersmeier A."/>
            <person name="Kalinowski J."/>
            <person name="Ruckert C."/>
        </authorList>
    </citation>
    <scope>NUCLEOTIDE SEQUENCE</scope>
    <source>
        <strain evidence="3">JCM 4637</strain>
    </source>
</reference>
<evidence type="ECO:0000313" key="4">
    <source>
        <dbReference type="Proteomes" id="UP000638353"/>
    </source>
</evidence>
<dbReference type="Proteomes" id="UP000638353">
    <property type="component" value="Unassembled WGS sequence"/>
</dbReference>
<feature type="domain" description="HTH crp-type" evidence="2">
    <location>
        <begin position="40"/>
        <end position="86"/>
    </location>
</feature>
<dbReference type="GO" id="GO:0006355">
    <property type="term" value="P:regulation of DNA-templated transcription"/>
    <property type="evidence" value="ECO:0007669"/>
    <property type="project" value="InterPro"/>
</dbReference>